<dbReference type="InterPro" id="IPR020449">
    <property type="entry name" value="Tscrpt_reg_AraC-type_HTH"/>
</dbReference>
<dbReference type="Pfam" id="PF12833">
    <property type="entry name" value="HTH_18"/>
    <property type="match status" value="1"/>
</dbReference>
<comment type="caution">
    <text evidence="5">The sequence shown here is derived from an EMBL/GenBank/DDBJ whole genome shotgun (WGS) entry which is preliminary data.</text>
</comment>
<dbReference type="EMBL" id="NXNG01000001">
    <property type="protein sequence ID" value="PWT29230.1"/>
    <property type="molecule type" value="Genomic_DNA"/>
</dbReference>
<dbReference type="Pfam" id="PF02311">
    <property type="entry name" value="AraC_binding"/>
    <property type="match status" value="1"/>
</dbReference>
<dbReference type="Gene3D" id="2.60.120.10">
    <property type="entry name" value="Jelly Rolls"/>
    <property type="match status" value="1"/>
</dbReference>
<keyword evidence="3" id="KW-0804">Transcription</keyword>
<dbReference type="AlphaFoldDB" id="A0A317G8V4"/>
<dbReference type="InterPro" id="IPR018060">
    <property type="entry name" value="HTH_AraC"/>
</dbReference>
<dbReference type="SMART" id="SM00342">
    <property type="entry name" value="HTH_ARAC"/>
    <property type="match status" value="1"/>
</dbReference>
<reference evidence="5 6" key="1">
    <citation type="submission" date="2017-09" db="EMBL/GenBank/DDBJ databases">
        <title>High-quality draft genome sequence of Butyrivibrio fibrisolvens INBov1, isolated from cow rumen.</title>
        <authorList>
            <person name="Rodriguez Hernaez J."/>
            <person name="Rivarola M."/>
            <person name="Paniego N."/>
            <person name="Cravero S."/>
            <person name="Ceron Cucchi M."/>
            <person name="Martinez M.C."/>
        </authorList>
    </citation>
    <scope>NUCLEOTIDE SEQUENCE [LARGE SCALE GENOMIC DNA]</scope>
    <source>
        <strain evidence="5 6">INBov1</strain>
    </source>
</reference>
<dbReference type="Gene3D" id="1.10.10.60">
    <property type="entry name" value="Homeodomain-like"/>
    <property type="match status" value="2"/>
</dbReference>
<keyword evidence="6" id="KW-1185">Reference proteome</keyword>
<name>A0A317G8V4_BUTFI</name>
<feature type="domain" description="HTH araC/xylS-type" evidence="4">
    <location>
        <begin position="217"/>
        <end position="315"/>
    </location>
</feature>
<evidence type="ECO:0000313" key="5">
    <source>
        <dbReference type="EMBL" id="PWT29230.1"/>
    </source>
</evidence>
<evidence type="ECO:0000259" key="4">
    <source>
        <dbReference type="PROSITE" id="PS01124"/>
    </source>
</evidence>
<dbReference type="InterPro" id="IPR014710">
    <property type="entry name" value="RmlC-like_jellyroll"/>
</dbReference>
<evidence type="ECO:0000256" key="2">
    <source>
        <dbReference type="ARBA" id="ARBA00023125"/>
    </source>
</evidence>
<dbReference type="Proteomes" id="UP000245488">
    <property type="component" value="Chromosome"/>
</dbReference>
<evidence type="ECO:0000256" key="1">
    <source>
        <dbReference type="ARBA" id="ARBA00023015"/>
    </source>
</evidence>
<dbReference type="SUPFAM" id="SSF46689">
    <property type="entry name" value="Homeodomain-like"/>
    <property type="match status" value="2"/>
</dbReference>
<dbReference type="GO" id="GO:0003700">
    <property type="term" value="F:DNA-binding transcription factor activity"/>
    <property type="evidence" value="ECO:0007669"/>
    <property type="project" value="InterPro"/>
</dbReference>
<dbReference type="GO" id="GO:0043565">
    <property type="term" value="F:sequence-specific DNA binding"/>
    <property type="evidence" value="ECO:0007669"/>
    <property type="project" value="InterPro"/>
</dbReference>
<dbReference type="PANTHER" id="PTHR43280:SF30">
    <property type="entry name" value="MMSAB OPERON REGULATORY PROTEIN"/>
    <property type="match status" value="1"/>
</dbReference>
<dbReference type="InterPro" id="IPR009057">
    <property type="entry name" value="Homeodomain-like_sf"/>
</dbReference>
<organism evidence="5 6">
    <name type="scientific">Butyrivibrio fibrisolvens</name>
    <dbReference type="NCBI Taxonomy" id="831"/>
    <lineage>
        <taxon>Bacteria</taxon>
        <taxon>Bacillati</taxon>
        <taxon>Bacillota</taxon>
        <taxon>Clostridia</taxon>
        <taxon>Lachnospirales</taxon>
        <taxon>Lachnospiraceae</taxon>
        <taxon>Butyrivibrio</taxon>
    </lineage>
</organism>
<dbReference type="PRINTS" id="PR00032">
    <property type="entry name" value="HTHARAC"/>
</dbReference>
<evidence type="ECO:0000256" key="3">
    <source>
        <dbReference type="ARBA" id="ARBA00023163"/>
    </source>
</evidence>
<dbReference type="SUPFAM" id="SSF51215">
    <property type="entry name" value="Regulatory protein AraC"/>
    <property type="match status" value="1"/>
</dbReference>
<dbReference type="InterPro" id="IPR037923">
    <property type="entry name" value="HTH-like"/>
</dbReference>
<evidence type="ECO:0000313" key="6">
    <source>
        <dbReference type="Proteomes" id="UP000245488"/>
    </source>
</evidence>
<keyword evidence="1" id="KW-0805">Transcription regulation</keyword>
<accession>A0A317G8V4</accession>
<dbReference type="PROSITE" id="PS01124">
    <property type="entry name" value="HTH_ARAC_FAMILY_2"/>
    <property type="match status" value="1"/>
</dbReference>
<dbReference type="InterPro" id="IPR003313">
    <property type="entry name" value="AraC-bd"/>
</dbReference>
<gene>
    <name evidence="5" type="ORF">CPT75_20065</name>
</gene>
<sequence length="324" mass="37334">MPFNYGVLFYNISFPQKILVTLRLWKTPTMEVFMKLIPLALYSQYSYHYTGKFKALSSEWQHNKTSLKDYELIIMTEGELYLRYNGHNYTVKKGEYLLLPPSSEGYREGFKKAYCSFYWMHFATEHSSKVPYEISSGSPKIKEIDTSKYGFIPQSGAIASPERILVMMKQLQDMVKNNYPTVSLNAMVTSIMMELYGEITVGAPSTNDPAAKKQIYMDIIDYIQTNISKNIKIAEIADAFGYNPKYLSHLFVEIRNIPLKQFIISQKMDAANFMLADNDKTVSQIASDLGFSDVHNFARAYKKYTGLTPSEYRNAFAKRMLFHV</sequence>
<keyword evidence="2" id="KW-0238">DNA-binding</keyword>
<proteinExistence type="predicted"/>
<protein>
    <submittedName>
        <fullName evidence="5">AraC family transcriptional regulator</fullName>
    </submittedName>
</protein>
<dbReference type="PANTHER" id="PTHR43280">
    <property type="entry name" value="ARAC-FAMILY TRANSCRIPTIONAL REGULATOR"/>
    <property type="match status" value="1"/>
</dbReference>